<evidence type="ECO:0000313" key="4">
    <source>
        <dbReference type="Proteomes" id="UP000243750"/>
    </source>
</evidence>
<organism evidence="2 4">
    <name type="scientific">Halopseudomonas pelagia</name>
    <dbReference type="NCBI Taxonomy" id="553151"/>
    <lineage>
        <taxon>Bacteria</taxon>
        <taxon>Pseudomonadati</taxon>
        <taxon>Pseudomonadota</taxon>
        <taxon>Gammaproteobacteria</taxon>
        <taxon>Pseudomonadales</taxon>
        <taxon>Pseudomonadaceae</taxon>
        <taxon>Halopseudomonas</taxon>
    </lineage>
</organism>
<dbReference type="Proteomes" id="UP000243750">
    <property type="component" value="Unassembled WGS sequence"/>
</dbReference>
<keyword evidence="1" id="KW-0732">Signal</keyword>
<proteinExistence type="predicted"/>
<dbReference type="EMBL" id="CP033116">
    <property type="protein sequence ID" value="QFY56695.1"/>
    <property type="molecule type" value="Genomic_DNA"/>
</dbReference>
<evidence type="ECO:0000256" key="1">
    <source>
        <dbReference type="SAM" id="SignalP"/>
    </source>
</evidence>
<feature type="signal peptide" evidence="1">
    <location>
        <begin position="1"/>
        <end position="25"/>
    </location>
</feature>
<gene>
    <name evidence="2" type="ORF">CO192_16000</name>
    <name evidence="3" type="ORF">EAO82_10115</name>
</gene>
<reference evidence="3 5" key="2">
    <citation type="submission" date="2018-10" db="EMBL/GenBank/DDBJ databases">
        <title>Complete genome sequence of Pseudomonas pelagia strain Kongs-67.</title>
        <authorList>
            <person name="Sinha R.K."/>
            <person name="Krishnan K."/>
        </authorList>
    </citation>
    <scope>NUCLEOTIDE SEQUENCE [LARGE SCALE GENOMIC DNA]</scope>
    <source>
        <strain evidence="3 5">Kongs-67</strain>
    </source>
</reference>
<dbReference type="EMBL" id="NWMT01000214">
    <property type="protein sequence ID" value="PCC98290.1"/>
    <property type="molecule type" value="Genomic_DNA"/>
</dbReference>
<dbReference type="Proteomes" id="UP000344571">
    <property type="component" value="Chromosome"/>
</dbReference>
<name>A0AA91U0D1_9GAMM</name>
<protein>
    <submittedName>
        <fullName evidence="3">DUF2141 domain-containing protein</fullName>
    </submittedName>
</protein>
<dbReference type="AlphaFoldDB" id="A0AA91U0D1"/>
<reference evidence="2 4" key="1">
    <citation type="submission" date="2017-09" db="EMBL/GenBank/DDBJ databases">
        <title>Bacterial and phytoplankton interrelationship in Kongsfjorden, an Arctic fjord.</title>
        <authorList>
            <person name="Sinha R."/>
            <person name="Krishnan K."/>
        </authorList>
    </citation>
    <scope>NUCLEOTIDE SEQUENCE [LARGE SCALE GENOMIC DNA]</scope>
    <source>
        <strain evidence="2 4">58</strain>
    </source>
</reference>
<dbReference type="Pfam" id="PF09912">
    <property type="entry name" value="DUF2141"/>
    <property type="match status" value="1"/>
</dbReference>
<dbReference type="InterPro" id="IPR018673">
    <property type="entry name" value="DUF2141"/>
</dbReference>
<accession>A0AA91U0D1</accession>
<sequence length="146" mass="15737">MRHNPKSLNLPLFTGLLAFGCSALSADLQIDISNAKQSNGLVYFALYDSAESYEEREMREGAISTESDTPPSAVFTGLPPGDYAITVYQDVNANRKLDTNLIGIPNEPYGFSQNAMGAMGPPDFTAAAISLSADDETQVINIELRN</sequence>
<dbReference type="PROSITE" id="PS51257">
    <property type="entry name" value="PROKAR_LIPOPROTEIN"/>
    <property type="match status" value="1"/>
</dbReference>
<dbReference type="RefSeq" id="WP_096347547.1">
    <property type="nucleotide sequence ID" value="NZ_CP033116.1"/>
</dbReference>
<evidence type="ECO:0000313" key="3">
    <source>
        <dbReference type="EMBL" id="QFY56695.1"/>
    </source>
</evidence>
<evidence type="ECO:0000313" key="5">
    <source>
        <dbReference type="Proteomes" id="UP000344571"/>
    </source>
</evidence>
<keyword evidence="5" id="KW-1185">Reference proteome</keyword>
<feature type="chain" id="PRO_5041720330" evidence="1">
    <location>
        <begin position="26"/>
        <end position="146"/>
    </location>
</feature>
<evidence type="ECO:0000313" key="2">
    <source>
        <dbReference type="EMBL" id="PCC98290.1"/>
    </source>
</evidence>